<dbReference type="InterPro" id="IPR000792">
    <property type="entry name" value="Tscrpt_reg_LuxR_C"/>
</dbReference>
<dbReference type="PANTHER" id="PTHR43214:SF24">
    <property type="entry name" value="TRANSCRIPTIONAL REGULATORY PROTEIN NARL-RELATED"/>
    <property type="match status" value="1"/>
</dbReference>
<proteinExistence type="predicted"/>
<name>A0ABT1IFS6_9PSEU</name>
<dbReference type="PROSITE" id="PS50110">
    <property type="entry name" value="RESPONSE_REGULATORY"/>
    <property type="match status" value="1"/>
</dbReference>
<dbReference type="PROSITE" id="PS00622">
    <property type="entry name" value="HTH_LUXR_1"/>
    <property type="match status" value="1"/>
</dbReference>
<dbReference type="PROSITE" id="PS50043">
    <property type="entry name" value="HTH_LUXR_2"/>
    <property type="match status" value="1"/>
</dbReference>
<accession>A0ABT1IFS6</accession>
<dbReference type="EMBL" id="JAMTCO010000009">
    <property type="protein sequence ID" value="MCP2271497.1"/>
    <property type="molecule type" value="Genomic_DNA"/>
</dbReference>
<dbReference type="PRINTS" id="PR00038">
    <property type="entry name" value="HTHLUXR"/>
</dbReference>
<keyword evidence="4" id="KW-0804">Transcription</keyword>
<dbReference type="SUPFAM" id="SSF52172">
    <property type="entry name" value="CheY-like"/>
    <property type="match status" value="1"/>
</dbReference>
<organism evidence="8 9">
    <name type="scientific">Actinokineospora diospyrosa</name>
    <dbReference type="NCBI Taxonomy" id="103728"/>
    <lineage>
        <taxon>Bacteria</taxon>
        <taxon>Bacillati</taxon>
        <taxon>Actinomycetota</taxon>
        <taxon>Actinomycetes</taxon>
        <taxon>Pseudonocardiales</taxon>
        <taxon>Pseudonocardiaceae</taxon>
        <taxon>Actinokineospora</taxon>
    </lineage>
</organism>
<comment type="caution">
    <text evidence="8">The sequence shown here is derived from an EMBL/GenBank/DDBJ whole genome shotgun (WGS) entry which is preliminary data.</text>
</comment>
<keyword evidence="3" id="KW-0238">DNA-binding</keyword>
<keyword evidence="1 5" id="KW-0597">Phosphoprotein</keyword>
<sequence>MPRPRRVLIVDDHATFRLGLGALLETVPGVAVVGEADSGHAAVTAAGALRPDVVVMDLHMPDLDGLTATERITRAHPEVAVLVLTMDDAAETVFAAVRAGAGGYLLKTAGQDEIVRAIQAVADGEMIFGNPVATQVRALFAAAPAPAGDLGGLTGREREVLVMIVRGEGNAAIARRLVVSPKTVRNHITHIFRKLEVADRGEAIRRGRAAGLR</sequence>
<evidence type="ECO:0000313" key="8">
    <source>
        <dbReference type="EMBL" id="MCP2271497.1"/>
    </source>
</evidence>
<feature type="modified residue" description="4-aspartylphosphate" evidence="5">
    <location>
        <position position="57"/>
    </location>
</feature>
<evidence type="ECO:0000259" key="6">
    <source>
        <dbReference type="PROSITE" id="PS50043"/>
    </source>
</evidence>
<dbReference type="PANTHER" id="PTHR43214">
    <property type="entry name" value="TWO-COMPONENT RESPONSE REGULATOR"/>
    <property type="match status" value="1"/>
</dbReference>
<evidence type="ECO:0000313" key="9">
    <source>
        <dbReference type="Proteomes" id="UP001205185"/>
    </source>
</evidence>
<evidence type="ECO:0000256" key="1">
    <source>
        <dbReference type="ARBA" id="ARBA00022553"/>
    </source>
</evidence>
<evidence type="ECO:0000259" key="7">
    <source>
        <dbReference type="PROSITE" id="PS50110"/>
    </source>
</evidence>
<dbReference type="InterPro" id="IPR001789">
    <property type="entry name" value="Sig_transdc_resp-reg_receiver"/>
</dbReference>
<evidence type="ECO:0000256" key="4">
    <source>
        <dbReference type="ARBA" id="ARBA00023163"/>
    </source>
</evidence>
<evidence type="ECO:0000256" key="3">
    <source>
        <dbReference type="ARBA" id="ARBA00023125"/>
    </source>
</evidence>
<reference evidence="8 9" key="1">
    <citation type="submission" date="2022-06" db="EMBL/GenBank/DDBJ databases">
        <title>Genomic Encyclopedia of Archaeal and Bacterial Type Strains, Phase II (KMG-II): from individual species to whole genera.</title>
        <authorList>
            <person name="Goeker M."/>
        </authorList>
    </citation>
    <scope>NUCLEOTIDE SEQUENCE [LARGE SCALE GENOMIC DNA]</scope>
    <source>
        <strain evidence="8 9">DSM 44255</strain>
    </source>
</reference>
<dbReference type="SUPFAM" id="SSF46894">
    <property type="entry name" value="C-terminal effector domain of the bipartite response regulators"/>
    <property type="match status" value="1"/>
</dbReference>
<feature type="domain" description="Response regulatory" evidence="7">
    <location>
        <begin position="6"/>
        <end position="122"/>
    </location>
</feature>
<keyword evidence="2" id="KW-0805">Transcription regulation</keyword>
<dbReference type="SMART" id="SM00421">
    <property type="entry name" value="HTH_LUXR"/>
    <property type="match status" value="1"/>
</dbReference>
<dbReference type="RefSeq" id="WP_253888440.1">
    <property type="nucleotide sequence ID" value="NZ_BAAAVB010000005.1"/>
</dbReference>
<protein>
    <submittedName>
        <fullName evidence="8">Two component transcriptional regulator, LuxR family</fullName>
    </submittedName>
</protein>
<gene>
    <name evidence="8" type="ORF">LV75_004011</name>
</gene>
<dbReference type="InterPro" id="IPR039420">
    <property type="entry name" value="WalR-like"/>
</dbReference>
<dbReference type="InterPro" id="IPR016032">
    <property type="entry name" value="Sig_transdc_resp-reg_C-effctor"/>
</dbReference>
<evidence type="ECO:0000256" key="5">
    <source>
        <dbReference type="PROSITE-ProRule" id="PRU00169"/>
    </source>
</evidence>
<dbReference type="CDD" id="cd06170">
    <property type="entry name" value="LuxR_C_like"/>
    <property type="match status" value="1"/>
</dbReference>
<dbReference type="Gene3D" id="3.40.50.2300">
    <property type="match status" value="1"/>
</dbReference>
<dbReference type="Proteomes" id="UP001205185">
    <property type="component" value="Unassembled WGS sequence"/>
</dbReference>
<dbReference type="Pfam" id="PF00196">
    <property type="entry name" value="GerE"/>
    <property type="match status" value="1"/>
</dbReference>
<dbReference type="Pfam" id="PF00072">
    <property type="entry name" value="Response_reg"/>
    <property type="match status" value="1"/>
</dbReference>
<evidence type="ECO:0000256" key="2">
    <source>
        <dbReference type="ARBA" id="ARBA00023015"/>
    </source>
</evidence>
<dbReference type="InterPro" id="IPR058245">
    <property type="entry name" value="NreC/VraR/RcsB-like_REC"/>
</dbReference>
<dbReference type="SMART" id="SM00448">
    <property type="entry name" value="REC"/>
    <property type="match status" value="1"/>
</dbReference>
<keyword evidence="9" id="KW-1185">Reference proteome</keyword>
<dbReference type="CDD" id="cd17535">
    <property type="entry name" value="REC_NarL-like"/>
    <property type="match status" value="1"/>
</dbReference>
<dbReference type="InterPro" id="IPR011006">
    <property type="entry name" value="CheY-like_superfamily"/>
</dbReference>
<feature type="domain" description="HTH luxR-type" evidence="6">
    <location>
        <begin position="146"/>
        <end position="211"/>
    </location>
</feature>